<feature type="region of interest" description="Disordered" evidence="1">
    <location>
        <begin position="382"/>
        <end position="422"/>
    </location>
</feature>
<proteinExistence type="predicted"/>
<feature type="compositionally biased region" description="Basic and acidic residues" evidence="1">
    <location>
        <begin position="1519"/>
        <end position="1532"/>
    </location>
</feature>
<feature type="compositionally biased region" description="Basic and acidic residues" evidence="1">
    <location>
        <begin position="702"/>
        <end position="715"/>
    </location>
</feature>
<reference evidence="2 3" key="1">
    <citation type="submission" date="2020-08" db="EMBL/GenBank/DDBJ databases">
        <authorList>
            <person name="Newling K."/>
            <person name="Davey J."/>
            <person name="Forrester S."/>
        </authorList>
    </citation>
    <scope>NUCLEOTIDE SEQUENCE [LARGE SCALE GENOMIC DNA]</scope>
    <source>
        <strain evidence="3">Crithidia deanei Carvalho (ATCC PRA-265)</strain>
    </source>
</reference>
<dbReference type="GO" id="GO:0006887">
    <property type="term" value="P:exocytosis"/>
    <property type="evidence" value="ECO:0007669"/>
    <property type="project" value="TreeGrafter"/>
</dbReference>
<protein>
    <submittedName>
        <fullName evidence="2">Uncharacterized protein</fullName>
    </submittedName>
</protein>
<evidence type="ECO:0000256" key="1">
    <source>
        <dbReference type="SAM" id="MobiDB-lite"/>
    </source>
</evidence>
<evidence type="ECO:0000313" key="2">
    <source>
        <dbReference type="EMBL" id="CAD2220342.1"/>
    </source>
</evidence>
<dbReference type="PANTHER" id="PTHR13043">
    <property type="entry name" value="EXOCYST COMPLEX COMPONENT SEC5"/>
    <property type="match status" value="1"/>
</dbReference>
<feature type="compositionally biased region" description="Acidic residues" evidence="1">
    <location>
        <begin position="1479"/>
        <end position="1491"/>
    </location>
</feature>
<feature type="region of interest" description="Disordered" evidence="1">
    <location>
        <begin position="161"/>
        <end position="224"/>
    </location>
</feature>
<dbReference type="PANTHER" id="PTHR13043:SF1">
    <property type="entry name" value="EXOCYST COMPLEX COMPONENT 2"/>
    <property type="match status" value="1"/>
</dbReference>
<accession>A0A7G2CQ74</accession>
<dbReference type="InterPro" id="IPR029175">
    <property type="entry name" value="EXOC2/Sec5"/>
</dbReference>
<feature type="compositionally biased region" description="Basic residues" evidence="1">
    <location>
        <begin position="995"/>
        <end position="1004"/>
    </location>
</feature>
<keyword evidence="3" id="KW-1185">Reference proteome</keyword>
<feature type="compositionally biased region" description="Acidic residues" evidence="1">
    <location>
        <begin position="186"/>
        <end position="201"/>
    </location>
</feature>
<dbReference type="GO" id="GO:0006893">
    <property type="term" value="P:Golgi to plasma membrane transport"/>
    <property type="evidence" value="ECO:0007669"/>
    <property type="project" value="InterPro"/>
</dbReference>
<dbReference type="VEuPathDB" id="TriTrypDB:ADEAN_000785700"/>
<sequence>MSLLQYTMGKEPALDVTNRAFQPKRFVRKTLTDVSHEMLEGELVEEVRSAGDEAGESLKQLLRDNLGTFIESKDAMDTVFETDHALFTGEALEDIMEEFEDAEEGCQTIVKPILDSYYDVQQSRRSQDILGKLFNILSVPGVLYQSCGVRVALSKVLPKLTHETEEEPDTETPEKEQKKVASPATDTDEEEEEEEDEEDSDFSQSEKVNAPRGALEEVGSKNPADDYILNPGEELFYFYDIPLVRLRNKNAQRNRVEEESNFEAATLSFRRAMLYMDERYDLEKGLVKDANSDDNDDSDGTVSRFTYNFALALLRAGLYLNDQLAVELTNTSAADTVFIEDTLSMMMDVSEYTTKLHHFCQVLLPTFEHRNEGAMHGLRSRLGENMDHGSFNTPPLGSSSTYREDSEYGTPLTGGSGKTYRAGPTLKHPAQYMIGIIKNEYTKLMTASAVRVSREATAWKEKVIPKGDGQTGGAGDDKDLVGGGMASLNGGNFSFSDEMMSSFLGGGMFKDSFTNSTFAFKKGDAIAGKSGSGNANGNDRDDDDFDHSLSFSYDNIVVGGFTSEMRSSSAAAGGVERYAEDVLEAFRTPEFKNATYTSFKIGSTDVVDILDGSCMQIKIHSTNMLRQLFARSDTEATVMAQGALLNSYAARLTEECMNNLEHVFTSYWGGIATVIHSGLFDFVPPEGDPLARMLAELQAEPSEQRKGKQNSEDPSGRQSTTDSFALSHVSDHGASRVDNVDEGEEKVSILPTLKFIPVVPKSLSKDGTPLTLRDLSVNVVRRMIRSASEVMNSLFLTFVNRSVLLGFVNNIAVFTNAEKKLHASSERLELYASILVEVIMGQWERMMLMVGDSILRIKVAVGESCSANSIQSDKQIEEIGELLEELEVLRSSCYRCYLHGIGMLSKAYITSMPFIVENGKTTLELRIRPRLGREFVSSILPTKLLNLLSVVLDRSVHFLRRDAEIFDSADLFAAKEDEDETKEVDSRRKSEATRRRLLRRRRGSTKYESQTDADVQDEGMPPPVAREDKVDRITLFVAECHSKLVLDHVAEQEELIQALVANLLLTFIDMLHLKSQSACGNITASPEEQSRDIVESMADTLCIPTALIPILLDNLLRPCLFDICGQLFSQHSSDQKCAAFSSNYLSRVYEHSQLVIDAMMSIYLAIPQSSITLEVRRNGFTVPLQDWQRATSHTLTSIRPYLSECLAYIASANEVMNWIHQPILGAAVTQKLIGHLATVFMTSISSNFNAFEISPDCSVDFLTHGLLIIESEARVIAGVIEKIIEDISRNPKSGDVLPELQVTLSTLQSLAMTIQKEGVMTCEMYAAQSDVAVLSADARNKRRDQIVATSMEEVQYMVSAISTQLDETALPSSLPQVSGVVNSIAERLAKRSEGYQVRHQAKHTPETKTSTEKKRRKKVFAAKVPTTSGGEESPPLPATPRKDEGQQQKVVAAALLKKETGEAAPPKKTIHRRRRVEREEEAAEATPEETPEPLPPAPVERTATQEGHRPNRLAARAQARREEHERKQRELLEQPVKTQETAAPIARGPRRQRAAAAADGETAAPRRARRERQFGRATLQ</sequence>
<dbReference type="OrthoDB" id="273295at2759"/>
<feature type="region of interest" description="Disordered" evidence="1">
    <location>
        <begin position="980"/>
        <end position="1024"/>
    </location>
</feature>
<dbReference type="EMBL" id="LR877161">
    <property type="protein sequence ID" value="CAD2220342.1"/>
    <property type="molecule type" value="Genomic_DNA"/>
</dbReference>
<feature type="compositionally biased region" description="Basic and acidic residues" evidence="1">
    <location>
        <begin position="983"/>
        <end position="994"/>
    </location>
</feature>
<dbReference type="Proteomes" id="UP000515908">
    <property type="component" value="Chromosome 17"/>
</dbReference>
<dbReference type="GO" id="GO:0000145">
    <property type="term" value="C:exocyst"/>
    <property type="evidence" value="ECO:0007669"/>
    <property type="project" value="InterPro"/>
</dbReference>
<organism evidence="2 3">
    <name type="scientific">Angomonas deanei</name>
    <dbReference type="NCBI Taxonomy" id="59799"/>
    <lineage>
        <taxon>Eukaryota</taxon>
        <taxon>Discoba</taxon>
        <taxon>Euglenozoa</taxon>
        <taxon>Kinetoplastea</taxon>
        <taxon>Metakinetoplastina</taxon>
        <taxon>Trypanosomatida</taxon>
        <taxon>Trypanosomatidae</taxon>
        <taxon>Strigomonadinae</taxon>
        <taxon>Angomonas</taxon>
    </lineage>
</organism>
<name>A0A7G2CQ74_9TRYP</name>
<feature type="compositionally biased region" description="Low complexity" evidence="1">
    <location>
        <begin position="1554"/>
        <end position="1565"/>
    </location>
</feature>
<feature type="region of interest" description="Disordered" evidence="1">
    <location>
        <begin position="1392"/>
        <end position="1580"/>
    </location>
</feature>
<evidence type="ECO:0000313" key="3">
    <source>
        <dbReference type="Proteomes" id="UP000515908"/>
    </source>
</evidence>
<feature type="region of interest" description="Disordered" evidence="1">
    <location>
        <begin position="699"/>
        <end position="722"/>
    </location>
</feature>
<feature type="compositionally biased region" description="Basic and acidic residues" evidence="1">
    <location>
        <begin position="1403"/>
        <end position="1412"/>
    </location>
</feature>
<feature type="compositionally biased region" description="Polar residues" evidence="1">
    <location>
        <begin position="390"/>
        <end position="401"/>
    </location>
</feature>
<gene>
    <name evidence="2" type="ORF">ADEAN_000785700</name>
</gene>